<dbReference type="InterPro" id="IPR050114">
    <property type="entry name" value="UPF0173_UPF0282_UlaG_hydrolase"/>
</dbReference>
<evidence type="ECO:0008006" key="2">
    <source>
        <dbReference type="Google" id="ProtNLM"/>
    </source>
</evidence>
<dbReference type="PANTHER" id="PTHR43546:SF4">
    <property type="entry name" value="UPF0282 PROTEIN MJ1629"/>
    <property type="match status" value="1"/>
</dbReference>
<organism evidence="1">
    <name type="scientific">Candidatus Methanophaga sp. ANME-1 ERB7</name>
    <dbReference type="NCBI Taxonomy" id="2759913"/>
    <lineage>
        <taxon>Archaea</taxon>
        <taxon>Methanobacteriati</taxon>
        <taxon>Methanobacteriota</taxon>
        <taxon>Stenosarchaea group</taxon>
        <taxon>Methanomicrobia</taxon>
        <taxon>Candidatus Methanophagales</taxon>
        <taxon>Candidatus Methanophagaceae</taxon>
        <taxon>Candidatus Methanophaga</taxon>
    </lineage>
</organism>
<name>A0A7G9Z5B4_9EURY</name>
<reference evidence="1" key="1">
    <citation type="submission" date="2020-06" db="EMBL/GenBank/DDBJ databases">
        <title>Unique genomic features of the anaerobic methanotrophic archaea.</title>
        <authorList>
            <person name="Chadwick G.L."/>
            <person name="Skennerton C.T."/>
            <person name="Laso-Perez R."/>
            <person name="Leu A.O."/>
            <person name="Speth D.R."/>
            <person name="Yu H."/>
            <person name="Morgan-Lang C."/>
            <person name="Hatzenpichler R."/>
            <person name="Goudeau D."/>
            <person name="Malmstrom R."/>
            <person name="Brazelton W.J."/>
            <person name="Woyke T."/>
            <person name="Hallam S.J."/>
            <person name="Tyson G.W."/>
            <person name="Wegener G."/>
            <person name="Boetius A."/>
            <person name="Orphan V."/>
        </authorList>
    </citation>
    <scope>NUCLEOTIDE SEQUENCE</scope>
</reference>
<gene>
    <name evidence="1" type="ORF">OLPFPJCK_00034</name>
</gene>
<dbReference type="AlphaFoldDB" id="A0A7G9Z5B4"/>
<dbReference type="NCBIfam" id="NF003288">
    <property type="entry name" value="PRK04286.1-2"/>
    <property type="match status" value="1"/>
</dbReference>
<evidence type="ECO:0000313" key="1">
    <source>
        <dbReference type="EMBL" id="QNO55448.1"/>
    </source>
</evidence>
<sequence>MGRSYTFYRMQIEILGTESLGVRGLSCLVEVKDRKIVIDPGLALGYNRHGLLPHPLQVSVGESVRQKILMALEDATDVVFSHFHGDHVPLVDANPYQMPAQTVAAVCQARTQKPRFWAKGTRGISQNMSRRLRSLRIALDNELLNAEGQSDGQLSFSIPVPHGQRGEHLGMVMMTRIEEGDEVFVHASDIQLLDEATVSRITSWQPTIVLASGPPLYLPHISRKQRAMAWQNAVRLAHNVDTLILDHHLIRSKAGCLWLDNVSATTEHRVCCAADFMVRHRTPLEAWRQRLYAEMPVPEGWHEAYARGAVDTGPYRDRIRRVEEW</sequence>
<dbReference type="EMBL" id="MT631614">
    <property type="protein sequence ID" value="QNO55448.1"/>
    <property type="molecule type" value="Genomic_DNA"/>
</dbReference>
<proteinExistence type="predicted"/>
<accession>A0A7G9Z5B4</accession>
<dbReference type="SUPFAM" id="SSF56281">
    <property type="entry name" value="Metallo-hydrolase/oxidoreductase"/>
    <property type="match status" value="1"/>
</dbReference>
<dbReference type="PIRSF" id="PIRSF004944">
    <property type="entry name" value="UCP004944_hydrls"/>
    <property type="match status" value="1"/>
</dbReference>
<dbReference type="Gene3D" id="3.60.15.10">
    <property type="entry name" value="Ribonuclease Z/Hydroxyacylglutathione hydrolase-like"/>
    <property type="match status" value="1"/>
</dbReference>
<dbReference type="InterPro" id="IPR036866">
    <property type="entry name" value="RibonucZ/Hydroxyglut_hydro"/>
</dbReference>
<dbReference type="InterPro" id="IPR014426">
    <property type="entry name" value="UPF0282_hydrls"/>
</dbReference>
<protein>
    <recommendedName>
        <fullName evidence="2">Metallo-beta-lactamase domain-containing protein</fullName>
    </recommendedName>
</protein>
<dbReference type="PANTHER" id="PTHR43546">
    <property type="entry name" value="UPF0173 METAL-DEPENDENT HYDROLASE MJ1163-RELATED"/>
    <property type="match status" value="1"/>
</dbReference>